<feature type="domain" description="UDENN" evidence="2">
    <location>
        <begin position="1"/>
        <end position="154"/>
    </location>
</feature>
<dbReference type="GO" id="GO:0005085">
    <property type="term" value="F:guanyl-nucleotide exchange factor activity"/>
    <property type="evidence" value="ECO:0007669"/>
    <property type="project" value="UniProtKB-ARBA"/>
</dbReference>
<gene>
    <name evidence="3" type="primary">Sbf1_0</name>
    <name evidence="3" type="ORF">PIACAY_R01138</name>
</gene>
<name>A0A850WQI1_PIACA</name>
<evidence type="ECO:0000256" key="1">
    <source>
        <dbReference type="SAM" id="MobiDB-lite"/>
    </source>
</evidence>
<dbReference type="InterPro" id="IPR037516">
    <property type="entry name" value="Tripartite_DENN"/>
</dbReference>
<dbReference type="InterPro" id="IPR051696">
    <property type="entry name" value="DENN_Domain_GEFs"/>
</dbReference>
<dbReference type="Gene3D" id="3.30.450.200">
    <property type="match status" value="1"/>
</dbReference>
<feature type="non-terminal residue" evidence="3">
    <location>
        <position position="154"/>
    </location>
</feature>
<reference evidence="3" key="1">
    <citation type="submission" date="2019-09" db="EMBL/GenBank/DDBJ databases">
        <title>Bird 10,000 Genomes (B10K) Project - Family phase.</title>
        <authorList>
            <person name="Zhang G."/>
        </authorList>
    </citation>
    <scope>NUCLEOTIDE SEQUENCE</scope>
    <source>
        <strain evidence="3">B10K-DU-008-47</strain>
        <tissue evidence="3">Mixed tissue sample</tissue>
    </source>
</reference>
<dbReference type="PANTHER" id="PTHR12296">
    <property type="entry name" value="DENN DOMAIN-CONTAINING PROTEIN 4"/>
    <property type="match status" value="1"/>
</dbReference>
<dbReference type="PANTHER" id="PTHR12296:SF16">
    <property type="entry name" value="C-MYC PROMOTER-BINDING PROTEIN"/>
    <property type="match status" value="1"/>
</dbReference>
<keyword evidence="4" id="KW-1185">Reference proteome</keyword>
<protein>
    <submittedName>
        <fullName evidence="3">MTMR5 protein</fullName>
    </submittedName>
</protein>
<sequence>GSRDGQGQILQRFPEKDWEDNPFPQGIELFCQPSGWQLFPERNPPTFFVAVLTDINSERHYCACFTFWEAVESTQVPPVGGIQTLETRERGRAAALVSCGCLSPQPQSHPRNGDGEEEEEEEPLSPVQPAQLFAPKSLVLVSRLDHAEVFRVSL</sequence>
<proteinExistence type="predicted"/>
<organism evidence="3 4">
    <name type="scientific">Piaya cayana</name>
    <name type="common">Common squirrel cuckoo</name>
    <dbReference type="NCBI Taxonomy" id="33601"/>
    <lineage>
        <taxon>Eukaryota</taxon>
        <taxon>Metazoa</taxon>
        <taxon>Chordata</taxon>
        <taxon>Craniata</taxon>
        <taxon>Vertebrata</taxon>
        <taxon>Euteleostomi</taxon>
        <taxon>Archelosauria</taxon>
        <taxon>Archosauria</taxon>
        <taxon>Dinosauria</taxon>
        <taxon>Saurischia</taxon>
        <taxon>Theropoda</taxon>
        <taxon>Coelurosauria</taxon>
        <taxon>Aves</taxon>
        <taxon>Neognathae</taxon>
        <taxon>Neoaves</taxon>
        <taxon>Otidimorphae</taxon>
        <taxon>Cuculiformes</taxon>
        <taxon>Coccyzidae</taxon>
        <taxon>Piaya</taxon>
    </lineage>
</organism>
<dbReference type="InterPro" id="IPR005113">
    <property type="entry name" value="uDENN_dom"/>
</dbReference>
<dbReference type="PROSITE" id="PS50211">
    <property type="entry name" value="DENN"/>
    <property type="match status" value="1"/>
</dbReference>
<dbReference type="GO" id="GO:0031410">
    <property type="term" value="C:cytoplasmic vesicle"/>
    <property type="evidence" value="ECO:0007669"/>
    <property type="project" value="TreeGrafter"/>
</dbReference>
<dbReference type="Pfam" id="PF03456">
    <property type="entry name" value="uDENN"/>
    <property type="match status" value="1"/>
</dbReference>
<evidence type="ECO:0000313" key="4">
    <source>
        <dbReference type="Proteomes" id="UP000653271"/>
    </source>
</evidence>
<dbReference type="AlphaFoldDB" id="A0A850WQI1"/>
<dbReference type="EMBL" id="WAAB01002217">
    <property type="protein sequence ID" value="NWH70295.1"/>
    <property type="molecule type" value="Genomic_DNA"/>
</dbReference>
<dbReference type="OrthoDB" id="74314at2759"/>
<accession>A0A850WQI1</accession>
<feature type="non-terminal residue" evidence="3">
    <location>
        <position position="1"/>
    </location>
</feature>
<evidence type="ECO:0000259" key="2">
    <source>
        <dbReference type="PROSITE" id="PS50211"/>
    </source>
</evidence>
<evidence type="ECO:0000313" key="3">
    <source>
        <dbReference type="EMBL" id="NWH70295.1"/>
    </source>
</evidence>
<dbReference type="GO" id="GO:0032483">
    <property type="term" value="P:regulation of Rab protein signal transduction"/>
    <property type="evidence" value="ECO:0007669"/>
    <property type="project" value="TreeGrafter"/>
</dbReference>
<dbReference type="SMART" id="SM00800">
    <property type="entry name" value="uDENN"/>
    <property type="match status" value="1"/>
</dbReference>
<feature type="region of interest" description="Disordered" evidence="1">
    <location>
        <begin position="101"/>
        <end position="129"/>
    </location>
</feature>
<comment type="caution">
    <text evidence="3">The sequence shown here is derived from an EMBL/GenBank/DDBJ whole genome shotgun (WGS) entry which is preliminary data.</text>
</comment>
<dbReference type="Proteomes" id="UP000653271">
    <property type="component" value="Unassembled WGS sequence"/>
</dbReference>